<evidence type="ECO:0000313" key="4">
    <source>
        <dbReference type="Proteomes" id="UP000039865"/>
    </source>
</evidence>
<proteinExistence type="predicted"/>
<feature type="compositionally biased region" description="Basic and acidic residues" evidence="2">
    <location>
        <begin position="862"/>
        <end position="892"/>
    </location>
</feature>
<dbReference type="PANTHER" id="PTHR33820">
    <property type="entry name" value="COILED-COIL DOMAIN-CONTAINING PROTEIN 17"/>
    <property type="match status" value="1"/>
</dbReference>
<dbReference type="EMBL" id="CCKQ01013674">
    <property type="protein sequence ID" value="CDW85370.1"/>
    <property type="molecule type" value="Genomic_DNA"/>
</dbReference>
<reference evidence="3 4" key="1">
    <citation type="submission" date="2014-06" db="EMBL/GenBank/DDBJ databases">
        <authorList>
            <person name="Swart Estienne"/>
        </authorList>
    </citation>
    <scope>NUCLEOTIDE SEQUENCE [LARGE SCALE GENOMIC DNA]</scope>
    <source>
        <strain evidence="3 4">130c</strain>
    </source>
</reference>
<dbReference type="PANTHER" id="PTHR33820:SF2">
    <property type="entry name" value="COILED-COIL DOMAIN-CONTAINING PROTEIN 17"/>
    <property type="match status" value="1"/>
</dbReference>
<dbReference type="InterPro" id="IPR038800">
    <property type="entry name" value="CCDC17"/>
</dbReference>
<dbReference type="Proteomes" id="UP000039865">
    <property type="component" value="Unassembled WGS sequence"/>
</dbReference>
<feature type="region of interest" description="Disordered" evidence="2">
    <location>
        <begin position="804"/>
        <end position="923"/>
    </location>
</feature>
<sequence length="1489" mass="171796">MRRNASGIMAGENILRENWLQQTYNERDLRESAPQALMQDFNSRVHGEPRDYQQDYQGEFSRYNDTYRDRMLDGLDNLKSTYNSYGGKNASFVNQVRDLENYMHFNRPPPLNPLSMHVPINQFNGSTTFARQAALPPPVMYGGYPPGAFAPPFMPQYVDHDRRMLRTHLIGQKQTINELQEELNGVRREGQRFEDIIHKSHQDLHKLNAHHFPGVYVGAGLDTMDPRKSTVKWGDAETDKALNKLAIQEQELIRVLSKLPENSEMFKTKRSKLDELVRHRTEIEKMMYSKADYKNYLHEKVVDDQKKDNLAQWLRRDLELFKIDRTDEDFIERKYRPQNGFLIYWDYLLNLVKEFKQVQIVYGIYNRGMTLFEPRLVPLTDTIDTTHPSFCQAIFAINHLVRDIEAHPDILLILEVQVPALRNTQQTKKSNLQELKVHTGYLLSRFGKLRGTGDYAYGDQEEEQFGYDKEVEASVFQTYGWTVLDIFNFKNDLKRGTYKLPIYKPPTIINLDVRDIPQLERIKDTMIWMRVAHPKDDEINEVRCEPAYYHIYYVPEVHNIAPKVQMHLKPERDPGYKCDGIQIFIHWTKGYEHKRFVRVSCALQVGKDILIENNGQMCFYATKGLFYPKPKEKGILKQVSQGNLANSKQDTKANTLANSSGGLAGTVKSDKPMTAAQYYHNDGEKTVYFNEMRTWFKDLYNLLWDLNLKENVYLILQFLERKEDATIAHSVITRQSIEDEWDLIGYTVLMVNNPDGTIRYGSFVLDLYDGPIYIEELDAQKRNVCQLKVQIGKPGEVIAYQAAPTGLPKTPKSAQSIADSGSQVGTPKTPTTPKTPQSRSRTRDERPVKSRAGGRKSSQAPEKPKSRSRGEPKSPAERTFKGKSRDKEESKRPASKKGKKKKKKKKKKGPSSRKSSAYSDYGDEDDVDIFDKTYEANNSLRNLDPEQRKLDRYFIPNEVPQFSSQPFAQGQGIDFYVDEIRFLPDNATVTKVQMSAYTTEHQQVSVSAGGLADLELSNTFTHYYGFRYEFRVQKFHPQTAVVITIYTIDRTNNQVRTLGYSCIHLFLNKITQLPCDNPKDRDFLLREGYYQLPVYIEDPRKLPEIRAEALDYLEKLPCTSILVRILQAPTAPNGAVLSAKTVPSNQWAEKGIVVPAPKYDSGLYNTSLCPVTDVELELFPSRADRVDMPLKDTAEQLMQAMSSRRSRNANTLTDWIDMKLSVENDDAPLLDLKYFAAYDPLFGFKVAVDGIHNLPKRQNVFYVVIMSLNPPASLYTESQIPTSDVNLISTYDWDSSVISFRFQDNYMYYQDVQPDAQMSVVLDVRAVEFVQGIPKVEQVAWSAIPIFFVRYANYYVRSGAFQVPLFKGPVEYGHLSNMYNFDDPWNYLAQRLNERSIQLWDGVSLIVRMLDSQREGHYSRPFDFDRFNLVYIPEAVLSKLNYAYTGATESRLRTTPRISSMVPPNMDRLVFQEAINRTFTNQLGLSRFK</sequence>
<evidence type="ECO:0000313" key="3">
    <source>
        <dbReference type="EMBL" id="CDW85370.1"/>
    </source>
</evidence>
<evidence type="ECO:0000256" key="2">
    <source>
        <dbReference type="SAM" id="MobiDB-lite"/>
    </source>
</evidence>
<protein>
    <submittedName>
        <fullName evidence="3">Uncharacterized protein</fullName>
    </submittedName>
</protein>
<dbReference type="InParanoid" id="A0A078ASE8"/>
<accession>A0A078ASE8</accession>
<name>A0A078ASE8_STYLE</name>
<feature type="coiled-coil region" evidence="1">
    <location>
        <begin position="169"/>
        <end position="196"/>
    </location>
</feature>
<feature type="compositionally biased region" description="Polar residues" evidence="2">
    <location>
        <begin position="812"/>
        <end position="825"/>
    </location>
</feature>
<evidence type="ECO:0000256" key="1">
    <source>
        <dbReference type="SAM" id="Coils"/>
    </source>
</evidence>
<organism evidence="3 4">
    <name type="scientific">Stylonychia lemnae</name>
    <name type="common">Ciliate</name>
    <dbReference type="NCBI Taxonomy" id="5949"/>
    <lineage>
        <taxon>Eukaryota</taxon>
        <taxon>Sar</taxon>
        <taxon>Alveolata</taxon>
        <taxon>Ciliophora</taxon>
        <taxon>Intramacronucleata</taxon>
        <taxon>Spirotrichea</taxon>
        <taxon>Stichotrichia</taxon>
        <taxon>Sporadotrichida</taxon>
        <taxon>Oxytrichidae</taxon>
        <taxon>Stylonychinae</taxon>
        <taxon>Stylonychia</taxon>
    </lineage>
</organism>
<feature type="compositionally biased region" description="Basic residues" evidence="2">
    <location>
        <begin position="893"/>
        <end position="911"/>
    </location>
</feature>
<gene>
    <name evidence="3" type="primary">Contig4914.g5257</name>
    <name evidence="3" type="ORF">STYLEM_14445</name>
</gene>
<feature type="compositionally biased region" description="Low complexity" evidence="2">
    <location>
        <begin position="826"/>
        <end position="836"/>
    </location>
</feature>
<dbReference type="OrthoDB" id="289416at2759"/>
<dbReference type="OMA" id="QMEQNTH"/>
<keyword evidence="4" id="KW-1185">Reference proteome</keyword>
<keyword evidence="1" id="KW-0175">Coiled coil</keyword>